<dbReference type="HOGENOM" id="CLU_1822077_0_0_9"/>
<dbReference type="OrthoDB" id="2049098at2"/>
<dbReference type="eggNOG" id="ENOG5034BGP">
    <property type="taxonomic scope" value="Bacteria"/>
</dbReference>
<keyword evidence="2" id="KW-1185">Reference proteome</keyword>
<dbReference type="EMBL" id="CP002109">
    <property type="protein sequence ID" value="ADL04234.1"/>
    <property type="molecule type" value="Genomic_DNA"/>
</dbReference>
<protein>
    <submittedName>
        <fullName evidence="1">Uncharacterized protein</fullName>
    </submittedName>
</protein>
<dbReference type="Proteomes" id="UP000001662">
    <property type="component" value="Chromosome"/>
</dbReference>
<dbReference type="RefSeq" id="WP_013272325.1">
    <property type="nucleotide sequence ID" value="NC_014376.1"/>
</dbReference>
<dbReference type="KEGG" id="csh:Closa_1637"/>
<evidence type="ECO:0000313" key="2">
    <source>
        <dbReference type="Proteomes" id="UP000001662"/>
    </source>
</evidence>
<organism evidence="1 2">
    <name type="scientific">Lacrimispora saccharolytica (strain ATCC 35040 / DSM 2544 / NRCC 2533 / WM1)</name>
    <name type="common">Clostridium saccharolyticum</name>
    <dbReference type="NCBI Taxonomy" id="610130"/>
    <lineage>
        <taxon>Bacteria</taxon>
        <taxon>Bacillati</taxon>
        <taxon>Bacillota</taxon>
        <taxon>Clostridia</taxon>
        <taxon>Lachnospirales</taxon>
        <taxon>Lachnospiraceae</taxon>
        <taxon>Lacrimispora</taxon>
    </lineage>
</organism>
<proteinExistence type="predicted"/>
<evidence type="ECO:0000313" key="1">
    <source>
        <dbReference type="EMBL" id="ADL04234.1"/>
    </source>
</evidence>
<gene>
    <name evidence="1" type="ordered locus">Closa_1637</name>
</gene>
<sequence>MPSFEVKIWGFKINEPYPSKCTRRVCYFDHCQEVEVPCGSKGTKLYEVIINFTIPDFDQKNESIVMQCANEVAYVASGMIGEAVHYCGSINESCMADIQNAVAMADEKVVETFHNCLSQSGMAEEMIQICEVKVYIREINI</sequence>
<dbReference type="PaxDb" id="610130-Closa_1637"/>
<reference evidence="1" key="1">
    <citation type="submission" date="2010-07" db="EMBL/GenBank/DDBJ databases">
        <title>Complete sequence of Clostridium saccharolyticum WM1.</title>
        <authorList>
            <consortium name="US DOE Joint Genome Institute"/>
            <person name="Lucas S."/>
            <person name="Copeland A."/>
            <person name="Lapidus A."/>
            <person name="Cheng J.-F."/>
            <person name="Bruce D."/>
            <person name="Goodwin L."/>
            <person name="Pitluck S."/>
            <person name="Chertkov O."/>
            <person name="Detter J.C."/>
            <person name="Han C."/>
            <person name="Tapia R."/>
            <person name="Land M."/>
            <person name="Hauser L."/>
            <person name="Chang Y.-J."/>
            <person name="Jeffries C."/>
            <person name="Kyrpides N."/>
            <person name="Ivanova N."/>
            <person name="Mikhailova N."/>
            <person name="Mouttaki H."/>
            <person name="Lin L."/>
            <person name="Zhou J."/>
            <person name="Hemme C.L."/>
            <person name="Woyke T."/>
        </authorList>
    </citation>
    <scope>NUCLEOTIDE SEQUENCE [LARGE SCALE GENOMIC DNA]</scope>
    <source>
        <strain evidence="1">WM1</strain>
    </source>
</reference>
<accession>D9RAF6</accession>
<name>D9RAF6_LACSW</name>
<dbReference type="AlphaFoldDB" id="D9RAF6"/>